<accession>A0A0D6N447</accession>
<dbReference type="Proteomes" id="UP000321891">
    <property type="component" value="Unassembled WGS sequence"/>
</dbReference>
<dbReference type="EMBL" id="BJVU01000002">
    <property type="protein sequence ID" value="GEL57985.1"/>
    <property type="molecule type" value="Genomic_DNA"/>
</dbReference>
<evidence type="ECO:0000313" key="4">
    <source>
        <dbReference type="Proteomes" id="UP000321891"/>
    </source>
</evidence>
<sequence length="71" mass="6923">MALIWVLTSGGSGLGKGMSSPSGKACLGRTIASSSLCVSCPDSGGLAWARVVTTVALANKAAPAKKAFAAI</sequence>
<reference evidence="1 3" key="1">
    <citation type="submission" date="2012-11" db="EMBL/GenBank/DDBJ databases">
        <title>Whole genome sequence of Acetobacter cibinongensis 4H-1.</title>
        <authorList>
            <person name="Azuma Y."/>
            <person name="Higashiura N."/>
            <person name="Hirakawa H."/>
            <person name="Matsushita K."/>
        </authorList>
    </citation>
    <scope>NUCLEOTIDE SEQUENCE [LARGE SCALE GENOMIC DNA]</scope>
    <source>
        <strain evidence="1 3">4H-1</strain>
    </source>
</reference>
<reference evidence="2 4" key="2">
    <citation type="submission" date="2019-07" db="EMBL/GenBank/DDBJ databases">
        <title>Whole genome shotgun sequence of Acetobacter cibinongensis NBRC 16605.</title>
        <authorList>
            <person name="Hosoyama A."/>
            <person name="Uohara A."/>
            <person name="Ohji S."/>
            <person name="Ichikawa N."/>
        </authorList>
    </citation>
    <scope>NUCLEOTIDE SEQUENCE [LARGE SCALE GENOMIC DNA]</scope>
    <source>
        <strain evidence="2 4">NBRC 16605</strain>
    </source>
</reference>
<proteinExistence type="predicted"/>
<keyword evidence="4" id="KW-1185">Reference proteome</keyword>
<accession>A0A6N3SL00</accession>
<dbReference type="Proteomes" id="UP000032671">
    <property type="component" value="Unassembled WGS sequence"/>
</dbReference>
<organism evidence="1 3">
    <name type="scientific">Acetobacter cibinongensis</name>
    <dbReference type="NCBI Taxonomy" id="146475"/>
    <lineage>
        <taxon>Bacteria</taxon>
        <taxon>Pseudomonadati</taxon>
        <taxon>Pseudomonadota</taxon>
        <taxon>Alphaproteobacteria</taxon>
        <taxon>Acetobacterales</taxon>
        <taxon>Acetobacteraceae</taxon>
        <taxon>Acetobacter</taxon>
    </lineage>
</organism>
<evidence type="ECO:0000313" key="1">
    <source>
        <dbReference type="EMBL" id="GAN60281.1"/>
    </source>
</evidence>
<gene>
    <name evidence="1" type="ORF">Abci_011_011</name>
    <name evidence="2" type="ORF">ACI01nite_05870</name>
</gene>
<comment type="caution">
    <text evidence="1">The sequence shown here is derived from an EMBL/GenBank/DDBJ whole genome shotgun (WGS) entry which is preliminary data.</text>
</comment>
<evidence type="ECO:0000313" key="2">
    <source>
        <dbReference type="EMBL" id="GEL57985.1"/>
    </source>
</evidence>
<protein>
    <submittedName>
        <fullName evidence="1">Uncharacterized protein</fullName>
    </submittedName>
</protein>
<dbReference type="EMBL" id="BAMV01000011">
    <property type="protein sequence ID" value="GAN60281.1"/>
    <property type="molecule type" value="Genomic_DNA"/>
</dbReference>
<name>A0A0D6N447_9PROT</name>
<evidence type="ECO:0000313" key="3">
    <source>
        <dbReference type="Proteomes" id="UP000032671"/>
    </source>
</evidence>
<dbReference type="AlphaFoldDB" id="A0A0D6N447"/>